<evidence type="ECO:0000259" key="1">
    <source>
        <dbReference type="SMART" id="SM00225"/>
    </source>
</evidence>
<evidence type="ECO:0000313" key="2">
    <source>
        <dbReference type="EMBL" id="KAL3109259.1"/>
    </source>
</evidence>
<dbReference type="SUPFAM" id="SSF54695">
    <property type="entry name" value="POZ domain"/>
    <property type="match status" value="1"/>
</dbReference>
<dbReference type="PANTHER" id="PTHR22744:SF14">
    <property type="entry name" value="BTB DOMAIN-CONTAINING PROTEIN-RELATED"/>
    <property type="match status" value="1"/>
</dbReference>
<dbReference type="PANTHER" id="PTHR22744">
    <property type="entry name" value="HELIX LOOP HELIX PROTEIN 21-RELATED"/>
    <property type="match status" value="1"/>
</dbReference>
<protein>
    <recommendedName>
        <fullName evidence="1">BTB domain-containing protein</fullName>
    </recommendedName>
</protein>
<proteinExistence type="predicted"/>
<dbReference type="EMBL" id="JBICBT010000574">
    <property type="protein sequence ID" value="KAL3109259.1"/>
    <property type="molecule type" value="Genomic_DNA"/>
</dbReference>
<keyword evidence="3" id="KW-1185">Reference proteome</keyword>
<name>A0ABD2L282_9BILA</name>
<dbReference type="InterPro" id="IPR011333">
    <property type="entry name" value="SKP1/BTB/POZ_sf"/>
</dbReference>
<dbReference type="Proteomes" id="UP001620626">
    <property type="component" value="Unassembled WGS sequence"/>
</dbReference>
<dbReference type="Gene3D" id="3.30.710.10">
    <property type="entry name" value="Potassium Channel Kv1.1, Chain A"/>
    <property type="match status" value="1"/>
</dbReference>
<comment type="caution">
    <text evidence="2">The sequence shown here is derived from an EMBL/GenBank/DDBJ whole genome shotgun (WGS) entry which is preliminary data.</text>
</comment>
<dbReference type="InterPro" id="IPR000210">
    <property type="entry name" value="BTB/POZ_dom"/>
</dbReference>
<gene>
    <name evidence="2" type="ORF">niasHT_010523</name>
</gene>
<reference evidence="2 3" key="1">
    <citation type="submission" date="2024-10" db="EMBL/GenBank/DDBJ databases">
        <authorList>
            <person name="Kim D."/>
        </authorList>
    </citation>
    <scope>NUCLEOTIDE SEQUENCE [LARGE SCALE GENOMIC DNA]</scope>
    <source>
        <strain evidence="2">BH-2024</strain>
    </source>
</reference>
<dbReference type="AlphaFoldDB" id="A0ABD2L282"/>
<feature type="domain" description="BTB" evidence="1">
    <location>
        <begin position="277"/>
        <end position="380"/>
    </location>
</feature>
<organism evidence="2 3">
    <name type="scientific">Heterodera trifolii</name>
    <dbReference type="NCBI Taxonomy" id="157864"/>
    <lineage>
        <taxon>Eukaryota</taxon>
        <taxon>Metazoa</taxon>
        <taxon>Ecdysozoa</taxon>
        <taxon>Nematoda</taxon>
        <taxon>Chromadorea</taxon>
        <taxon>Rhabditida</taxon>
        <taxon>Tylenchina</taxon>
        <taxon>Tylenchomorpha</taxon>
        <taxon>Tylenchoidea</taxon>
        <taxon>Heteroderidae</taxon>
        <taxon>Heteroderinae</taxon>
        <taxon>Heterodera</taxon>
    </lineage>
</organism>
<dbReference type="Pfam" id="PF00651">
    <property type="entry name" value="BTB"/>
    <property type="match status" value="1"/>
</dbReference>
<evidence type="ECO:0000313" key="3">
    <source>
        <dbReference type="Proteomes" id="UP001620626"/>
    </source>
</evidence>
<accession>A0ABD2L282</accession>
<dbReference type="CDD" id="cd18186">
    <property type="entry name" value="BTB_POZ_ZBTB_KLHL-like"/>
    <property type="match status" value="1"/>
</dbReference>
<dbReference type="SMART" id="SM00225">
    <property type="entry name" value="BTB"/>
    <property type="match status" value="1"/>
</dbReference>
<sequence length="434" mass="49517">MDTFDEFVVVNEKSFIDLLTPSVGTWQQNNKVKIIDVTHFAALEFEIDNNQNTLKITDIGNVLEPNLTLAQIIRWQWDEKGVQKIKETKTLMTGGNVQFDGLKNSSSIVVRILKKKDKSAENPFRSLSSSDDDLTIEIGDKKLAPLLLANDRSDAQRGNEGEAAAIDARTDNGNNKAKFSDVTQFAALEFQIDYYRNTLQITDIGNVLGPNLTLAQIIRWQWDEKGVQRITDTKIFKTGGFVRFSGFNKLCSIVIRILKKKDKSAKNPFQSLISADDDLTIEIGDKKVTLSASRLRCFSPVIDRMLSVEMREKQQRSVTLNELGIDMEQFLDFLLHISPNVLQEIILPNPKNVLVLLKLADFFQIDWLKSRCEAHLFNCVEIPLIDRVNLIEKYSLKIKNFILRLDMLNWLPDFWGFATWGPDIWGPDFWGPDT</sequence>